<organism evidence="1 2">
    <name type="scientific">Mycobacterium arosiense ATCC BAA-1401 = DSM 45069</name>
    <dbReference type="NCBI Taxonomy" id="1265311"/>
    <lineage>
        <taxon>Bacteria</taxon>
        <taxon>Bacillati</taxon>
        <taxon>Actinomycetota</taxon>
        <taxon>Actinomycetes</taxon>
        <taxon>Mycobacteriales</taxon>
        <taxon>Mycobacteriaceae</taxon>
        <taxon>Mycobacterium</taxon>
        <taxon>Mycobacterium avium complex (MAC)</taxon>
    </lineage>
</organism>
<dbReference type="EMBL" id="MVHG01000113">
    <property type="protein sequence ID" value="ORA07941.1"/>
    <property type="molecule type" value="Genomic_DNA"/>
</dbReference>
<keyword evidence="2" id="KW-1185">Reference proteome</keyword>
<evidence type="ECO:0000313" key="2">
    <source>
        <dbReference type="Proteomes" id="UP000192707"/>
    </source>
</evidence>
<comment type="caution">
    <text evidence="1">The sequence shown here is derived from an EMBL/GenBank/DDBJ whole genome shotgun (WGS) entry which is preliminary data.</text>
</comment>
<gene>
    <name evidence="1" type="ORF">BST14_25685</name>
</gene>
<accession>A0A1W9Z6J1</accession>
<evidence type="ECO:0000313" key="1">
    <source>
        <dbReference type="EMBL" id="ORA07941.1"/>
    </source>
</evidence>
<proteinExistence type="predicted"/>
<name>A0A1W9Z6J1_MYCAI</name>
<dbReference type="AlphaFoldDB" id="A0A1W9Z6J1"/>
<sequence>MIAGVLVAELVVYLGVLLAYSSAGEQPAQQVSCCWHAAAGAAPRGLYSASPVCHPSTADRSAAVLSNSQGKDRMICQTPNDDPCSRVTSSAEAVEYAEALLKTAAARPGCEFWAAAAVGPVAAMLYAASPHKGAGWLAAVAADNTRDALGDAGLGWQWAIPYLADQPLLGNALERVLDLQPRQRDSLVMTMRDALSSWIRAERHDERE</sequence>
<dbReference type="Proteomes" id="UP000192707">
    <property type="component" value="Unassembled WGS sequence"/>
</dbReference>
<reference evidence="1 2" key="1">
    <citation type="submission" date="2016-12" db="EMBL/GenBank/DDBJ databases">
        <title>The new phylogeny of genus Mycobacterium.</title>
        <authorList>
            <person name="Tortoli E."/>
            <person name="Trovato A."/>
            <person name="Cirillo D.M."/>
        </authorList>
    </citation>
    <scope>NUCLEOTIDE SEQUENCE [LARGE SCALE GENOMIC DNA]</scope>
    <source>
        <strain evidence="1 2">DSM 45069</strain>
    </source>
</reference>
<protein>
    <submittedName>
        <fullName evidence="1">Uncharacterized protein</fullName>
    </submittedName>
</protein>